<dbReference type="Gene3D" id="3.40.1350.10">
    <property type="match status" value="1"/>
</dbReference>
<gene>
    <name evidence="4" type="ORF">ZBT109_0891</name>
</gene>
<evidence type="ECO:0000313" key="4">
    <source>
        <dbReference type="EMBL" id="BBG29664.1"/>
    </source>
</evidence>
<keyword evidence="4" id="KW-0540">Nuclease</keyword>
<dbReference type="InterPro" id="IPR011856">
    <property type="entry name" value="tRNA_endonuc-like_dom_sf"/>
</dbReference>
<dbReference type="Proteomes" id="UP000267342">
    <property type="component" value="Chromosome"/>
</dbReference>
<dbReference type="SUPFAM" id="SSF52980">
    <property type="entry name" value="Restriction endonuclease-like"/>
    <property type="match status" value="1"/>
</dbReference>
<dbReference type="EMBL" id="AP018933">
    <property type="protein sequence ID" value="BBG29664.1"/>
    <property type="molecule type" value="Genomic_DNA"/>
</dbReference>
<dbReference type="GO" id="GO:0003676">
    <property type="term" value="F:nucleic acid binding"/>
    <property type="evidence" value="ECO:0007669"/>
    <property type="project" value="InterPro"/>
</dbReference>
<name>A0A348HDG2_9GAMM</name>
<dbReference type="NCBIfam" id="TIGR00252">
    <property type="entry name" value="YraN family protein"/>
    <property type="match status" value="1"/>
</dbReference>
<evidence type="ECO:0000256" key="1">
    <source>
        <dbReference type="ARBA" id="ARBA00006738"/>
    </source>
</evidence>
<dbReference type="Pfam" id="PF02021">
    <property type="entry name" value="UPF0102"/>
    <property type="match status" value="1"/>
</dbReference>
<feature type="region of interest" description="Disordered" evidence="3">
    <location>
        <begin position="1"/>
        <end position="30"/>
    </location>
</feature>
<dbReference type="KEGG" id="zpl:ZBT109_0891"/>
<reference evidence="4 5" key="1">
    <citation type="submission" date="2018-09" db="EMBL/GenBank/DDBJ databases">
        <title>Zymobacter palmae IAM14233 (=T109) whole genome analysis.</title>
        <authorList>
            <person name="Yanase H."/>
        </authorList>
    </citation>
    <scope>NUCLEOTIDE SEQUENCE [LARGE SCALE GENOMIC DNA]</scope>
    <source>
        <strain evidence="4 5">IAM14233</strain>
    </source>
</reference>
<keyword evidence="4" id="KW-0255">Endonuclease</keyword>
<comment type="similarity">
    <text evidence="1 2">Belongs to the UPF0102 family.</text>
</comment>
<dbReference type="HAMAP" id="MF_00048">
    <property type="entry name" value="UPF0102"/>
    <property type="match status" value="1"/>
</dbReference>
<evidence type="ECO:0000313" key="5">
    <source>
        <dbReference type="Proteomes" id="UP000267342"/>
    </source>
</evidence>
<dbReference type="PANTHER" id="PTHR34039:SF1">
    <property type="entry name" value="UPF0102 PROTEIN YRAN"/>
    <property type="match status" value="1"/>
</dbReference>
<evidence type="ECO:0000256" key="2">
    <source>
        <dbReference type="HAMAP-Rule" id="MF_00048"/>
    </source>
</evidence>
<keyword evidence="4" id="KW-0378">Hydrolase</keyword>
<dbReference type="InterPro" id="IPR011335">
    <property type="entry name" value="Restrct_endonuc-II-like"/>
</dbReference>
<dbReference type="NCBIfam" id="NF009150">
    <property type="entry name" value="PRK12497.1-3"/>
    <property type="match status" value="1"/>
</dbReference>
<dbReference type="GO" id="GO:0004519">
    <property type="term" value="F:endonuclease activity"/>
    <property type="evidence" value="ECO:0007669"/>
    <property type="project" value="UniProtKB-KW"/>
</dbReference>
<protein>
    <recommendedName>
        <fullName evidence="2">UPF0102 protein ZBT109_0891</fullName>
    </recommendedName>
</protein>
<dbReference type="AlphaFoldDB" id="A0A348HDG2"/>
<accession>A0A348HDG2</accession>
<keyword evidence="5" id="KW-1185">Reference proteome</keyword>
<sequence length="144" mass="16335">MGTLPARPSDTGPAHISVVTPPPLPAPRGRALGQRMETLACRYLERHGLQLRTRNHHARYGELDLVMTDRDTCVFVEVRYRQHSQHGSPFDSVTPRKQQRLILAAQHYLMQHALDMPCRFDIIGLSGTVQAPDITWMRHAFDAC</sequence>
<dbReference type="OrthoDB" id="9794876at2"/>
<organism evidence="4 5">
    <name type="scientific">Zymobacter palmae</name>
    <dbReference type="NCBI Taxonomy" id="33074"/>
    <lineage>
        <taxon>Bacteria</taxon>
        <taxon>Pseudomonadati</taxon>
        <taxon>Pseudomonadota</taxon>
        <taxon>Gammaproteobacteria</taxon>
        <taxon>Oceanospirillales</taxon>
        <taxon>Halomonadaceae</taxon>
        <taxon>Zymobacter group</taxon>
        <taxon>Zymobacter</taxon>
    </lineage>
</organism>
<evidence type="ECO:0000256" key="3">
    <source>
        <dbReference type="SAM" id="MobiDB-lite"/>
    </source>
</evidence>
<dbReference type="InterPro" id="IPR003509">
    <property type="entry name" value="UPF0102_YraN-like"/>
</dbReference>
<dbReference type="PANTHER" id="PTHR34039">
    <property type="entry name" value="UPF0102 PROTEIN YRAN"/>
    <property type="match status" value="1"/>
</dbReference>
<proteinExistence type="inferred from homology"/>
<dbReference type="STRING" id="1123510.GCA_000620025_02254"/>